<accession>A0ABY3N0K9</accession>
<comment type="caution">
    <text evidence="3">The sequence shown here is derived from an EMBL/GenBank/DDBJ whole genome shotgun (WGS) entry which is preliminary data.</text>
</comment>
<dbReference type="PANTHER" id="PTHR43767:SF10">
    <property type="entry name" value="SURFACTIN SYNTHASE SUBUNIT 1"/>
    <property type="match status" value="1"/>
</dbReference>
<dbReference type="Pfam" id="PF13193">
    <property type="entry name" value="AMP-binding_C"/>
    <property type="match status" value="1"/>
</dbReference>
<keyword evidence="4" id="KW-1185">Reference proteome</keyword>
<protein>
    <submittedName>
        <fullName evidence="3">AMP-binding protein</fullName>
    </submittedName>
</protein>
<dbReference type="InterPro" id="IPR050237">
    <property type="entry name" value="ATP-dep_AMP-bd_enzyme"/>
</dbReference>
<feature type="domain" description="AMP-dependent synthetase/ligase" evidence="1">
    <location>
        <begin position="11"/>
        <end position="367"/>
    </location>
</feature>
<dbReference type="SUPFAM" id="SSF56801">
    <property type="entry name" value="Acetyl-CoA synthetase-like"/>
    <property type="match status" value="1"/>
</dbReference>
<dbReference type="PANTHER" id="PTHR43767">
    <property type="entry name" value="LONG-CHAIN-FATTY-ACID--COA LIGASE"/>
    <property type="match status" value="1"/>
</dbReference>
<evidence type="ECO:0000259" key="2">
    <source>
        <dbReference type="Pfam" id="PF13193"/>
    </source>
</evidence>
<proteinExistence type="predicted"/>
<dbReference type="InterPro" id="IPR000873">
    <property type="entry name" value="AMP-dep_synth/lig_dom"/>
</dbReference>
<organism evidence="3 4">
    <name type="scientific">Colwellia echini</name>
    <dbReference type="NCBI Taxonomy" id="1982103"/>
    <lineage>
        <taxon>Bacteria</taxon>
        <taxon>Pseudomonadati</taxon>
        <taxon>Pseudomonadota</taxon>
        <taxon>Gammaproteobacteria</taxon>
        <taxon>Alteromonadales</taxon>
        <taxon>Colwelliaceae</taxon>
        <taxon>Colwellia</taxon>
    </lineage>
</organism>
<name>A0ABY3N0K9_9GAMM</name>
<dbReference type="EMBL" id="PJAI02000001">
    <property type="protein sequence ID" value="TYK67023.1"/>
    <property type="molecule type" value="Genomic_DNA"/>
</dbReference>
<sequence>MSINCIRTIIENAANSHSDKTAVCFKNNSITYAELLNKVNQVACYLQELDLPKDSRIGIYSNKGIDQVIAILAILSTDYVLVPLTTLLKPEQVEYIVEDCDIQCLITDKKHLESIAVINFAGKVISYDTAGKDIPSFEEIYKYYNKSYSCDINSYSNAVITYSFGLSGKPKGIVISHRSLIDSARVVSQYLGLDETDVISGTLIFNLDYGLNQLFCSLYKKATLALHRLILPDDFFNHLINDKVTVIPVMPVHISQMFDEDEHRLPTPELFTHVKTITSSGGNVTAKMIKDCKRTFPQAKFYSMHGLTEAFRSTYLDPSQVEIRPDSIGKAIADVELYVINEDGKECGPREVGELIHRGGYIYKGFWNAPEQNALRFKSVQILKDVINIEGQLTDEIVVATGDYVYKDEEGYFYFSSRQDDMIKTRGFRLSPLEVESVVDKNIPQINQCAVFGIDNEQIEEEVVMVYSAASKIPEKEIIFELKKHLASYMVPSRVIYKKSLPLMQNDKNQINKAVLKKELSVK</sequence>
<dbReference type="Gene3D" id="3.30.300.30">
    <property type="match status" value="1"/>
</dbReference>
<dbReference type="InterPro" id="IPR042099">
    <property type="entry name" value="ANL_N_sf"/>
</dbReference>
<dbReference type="Proteomes" id="UP000815846">
    <property type="component" value="Unassembled WGS sequence"/>
</dbReference>
<evidence type="ECO:0000313" key="4">
    <source>
        <dbReference type="Proteomes" id="UP000815846"/>
    </source>
</evidence>
<dbReference type="InterPro" id="IPR045851">
    <property type="entry name" value="AMP-bd_C_sf"/>
</dbReference>
<reference evidence="3 4" key="1">
    <citation type="submission" date="2019-08" db="EMBL/GenBank/DDBJ databases">
        <title>Microbe sample from Colwellia echini.</title>
        <authorList>
            <person name="Christiansen L."/>
            <person name="Pathiraja D."/>
            <person name="Schultz-Johansen M."/>
            <person name="Choi I.-G."/>
            <person name="Stougaard P."/>
        </authorList>
    </citation>
    <scope>NUCLEOTIDE SEQUENCE [LARGE SCALE GENOMIC DNA]</scope>
    <source>
        <strain evidence="3 4">A3</strain>
    </source>
</reference>
<dbReference type="InterPro" id="IPR025110">
    <property type="entry name" value="AMP-bd_C"/>
</dbReference>
<evidence type="ECO:0000313" key="3">
    <source>
        <dbReference type="EMBL" id="TYK67023.1"/>
    </source>
</evidence>
<evidence type="ECO:0000259" key="1">
    <source>
        <dbReference type="Pfam" id="PF00501"/>
    </source>
</evidence>
<dbReference type="Gene3D" id="3.40.50.12780">
    <property type="entry name" value="N-terminal domain of ligase-like"/>
    <property type="match status" value="1"/>
</dbReference>
<feature type="domain" description="AMP-binding enzyme C-terminal" evidence="2">
    <location>
        <begin position="434"/>
        <end position="508"/>
    </location>
</feature>
<gene>
    <name evidence="3" type="ORF">CWS31_000320</name>
</gene>
<dbReference type="Pfam" id="PF00501">
    <property type="entry name" value="AMP-binding"/>
    <property type="match status" value="1"/>
</dbReference>
<dbReference type="RefSeq" id="WP_101343173.1">
    <property type="nucleotide sequence ID" value="NZ_PJAI02000001.1"/>
</dbReference>